<name>A0A0F9YF27_9ZZZZ</name>
<accession>A0A0F9YF27</accession>
<dbReference type="InterPro" id="IPR018741">
    <property type="entry name" value="DUF2288"/>
</dbReference>
<comment type="caution">
    <text evidence="1">The sequence shown here is derived from an EMBL/GenBank/DDBJ whole genome shotgun (WGS) entry which is preliminary data.</text>
</comment>
<sequence>MPLSEEAYAAILGATGNIEWKTLEPHFARGDLLVVAPELDLVQAAAAMMEDNGEQIKGWMDAGQLQLATDAQAGDWAEREPSNLWAVVIRPWVLVQERNKS</sequence>
<dbReference type="Pfam" id="PF10052">
    <property type="entry name" value="DUF2288"/>
    <property type="match status" value="1"/>
</dbReference>
<evidence type="ECO:0000313" key="1">
    <source>
        <dbReference type="EMBL" id="KKO03099.1"/>
    </source>
</evidence>
<dbReference type="EMBL" id="LAZR01000028">
    <property type="protein sequence ID" value="KKO03099.1"/>
    <property type="molecule type" value="Genomic_DNA"/>
</dbReference>
<proteinExistence type="predicted"/>
<dbReference type="AlphaFoldDB" id="A0A0F9YF27"/>
<protein>
    <recommendedName>
        <fullName evidence="2">DUF2288 domain-containing protein</fullName>
    </recommendedName>
</protein>
<gene>
    <name evidence="1" type="ORF">LCGC14_0100200</name>
</gene>
<reference evidence="1" key="1">
    <citation type="journal article" date="2015" name="Nature">
        <title>Complex archaea that bridge the gap between prokaryotes and eukaryotes.</title>
        <authorList>
            <person name="Spang A."/>
            <person name="Saw J.H."/>
            <person name="Jorgensen S.L."/>
            <person name="Zaremba-Niedzwiedzka K."/>
            <person name="Martijn J."/>
            <person name="Lind A.E."/>
            <person name="van Eijk R."/>
            <person name="Schleper C."/>
            <person name="Guy L."/>
            <person name="Ettema T.J."/>
        </authorList>
    </citation>
    <scope>NUCLEOTIDE SEQUENCE</scope>
</reference>
<organism evidence="1">
    <name type="scientific">marine sediment metagenome</name>
    <dbReference type="NCBI Taxonomy" id="412755"/>
    <lineage>
        <taxon>unclassified sequences</taxon>
        <taxon>metagenomes</taxon>
        <taxon>ecological metagenomes</taxon>
    </lineage>
</organism>
<evidence type="ECO:0008006" key="2">
    <source>
        <dbReference type="Google" id="ProtNLM"/>
    </source>
</evidence>